<feature type="transmembrane region" description="Helical" evidence="1">
    <location>
        <begin position="37"/>
        <end position="55"/>
    </location>
</feature>
<dbReference type="NCBIfam" id="TIGR02281">
    <property type="entry name" value="clan_AA_DTGA"/>
    <property type="match status" value="1"/>
</dbReference>
<keyword evidence="2" id="KW-0378">Hydrolase</keyword>
<protein>
    <submittedName>
        <fullName evidence="2">TIGR02281 family clan AA aspartic protease</fullName>
        <ecNumber evidence="2">3.4.23.-</ecNumber>
    </submittedName>
</protein>
<dbReference type="PROSITE" id="PS00141">
    <property type="entry name" value="ASP_PROTEASE"/>
    <property type="match status" value="1"/>
</dbReference>
<dbReference type="GO" id="GO:0006508">
    <property type="term" value="P:proteolysis"/>
    <property type="evidence" value="ECO:0007669"/>
    <property type="project" value="UniProtKB-KW"/>
</dbReference>
<evidence type="ECO:0000313" key="2">
    <source>
        <dbReference type="EMBL" id="MDU9003765.1"/>
    </source>
</evidence>
<keyword evidence="1" id="KW-0472">Membrane</keyword>
<dbReference type="Pfam" id="PF13975">
    <property type="entry name" value="gag-asp_proteas"/>
    <property type="match status" value="1"/>
</dbReference>
<gene>
    <name evidence="2" type="ORF">QO231_07850</name>
</gene>
<keyword evidence="1" id="KW-1133">Transmembrane helix</keyword>
<dbReference type="InterPro" id="IPR021109">
    <property type="entry name" value="Peptidase_aspartic_dom_sf"/>
</dbReference>
<dbReference type="InterPro" id="IPR011969">
    <property type="entry name" value="Clan_AA_Asp_peptidase_C"/>
</dbReference>
<dbReference type="EMBL" id="JASMWN010000004">
    <property type="protein sequence ID" value="MDU9003765.1"/>
    <property type="molecule type" value="Genomic_DNA"/>
</dbReference>
<feature type="transmembrane region" description="Helical" evidence="1">
    <location>
        <begin position="6"/>
        <end position="25"/>
    </location>
</feature>
<dbReference type="InterPro" id="IPR034122">
    <property type="entry name" value="Retropepsin-like_bacterial"/>
</dbReference>
<keyword evidence="3" id="KW-1185">Reference proteome</keyword>
<evidence type="ECO:0000256" key="1">
    <source>
        <dbReference type="SAM" id="Phobius"/>
    </source>
</evidence>
<dbReference type="InterPro" id="IPR001969">
    <property type="entry name" value="Aspartic_peptidase_AS"/>
</dbReference>
<dbReference type="Proteomes" id="UP001255416">
    <property type="component" value="Unassembled WGS sequence"/>
</dbReference>
<reference evidence="3" key="1">
    <citation type="submission" date="2023-05" db="EMBL/GenBank/DDBJ databases">
        <title>Sedimentitalea sp. nov. JM2-8.</title>
        <authorList>
            <person name="Huang J."/>
        </authorList>
    </citation>
    <scope>NUCLEOTIDE SEQUENCE [LARGE SCALE GENOMIC DNA]</scope>
    <source>
        <strain evidence="3">KHS03</strain>
    </source>
</reference>
<keyword evidence="2" id="KW-0645">Protease</keyword>
<keyword evidence="1" id="KW-0812">Transmembrane</keyword>
<name>A0ABU3VC61_9RHOB</name>
<dbReference type="SUPFAM" id="SSF50630">
    <property type="entry name" value="Acid proteases"/>
    <property type="match status" value="1"/>
</dbReference>
<dbReference type="Gene3D" id="2.40.70.10">
    <property type="entry name" value="Acid Proteases"/>
    <property type="match status" value="1"/>
</dbReference>
<comment type="caution">
    <text evidence="2">The sequence shown here is derived from an EMBL/GenBank/DDBJ whole genome shotgun (WGS) entry which is preliminary data.</text>
</comment>
<organism evidence="2 3">
    <name type="scientific">Sedimentitalea todarodis</name>
    <dbReference type="NCBI Taxonomy" id="1631240"/>
    <lineage>
        <taxon>Bacteria</taxon>
        <taxon>Pseudomonadati</taxon>
        <taxon>Pseudomonadota</taxon>
        <taxon>Alphaproteobacteria</taxon>
        <taxon>Rhodobacterales</taxon>
        <taxon>Paracoccaceae</taxon>
        <taxon>Sedimentitalea</taxon>
    </lineage>
</organism>
<accession>A0ABU3VC61</accession>
<evidence type="ECO:0000313" key="3">
    <source>
        <dbReference type="Proteomes" id="UP001255416"/>
    </source>
</evidence>
<dbReference type="RefSeq" id="WP_316774900.1">
    <property type="nucleotide sequence ID" value="NZ_JASMWN010000004.1"/>
</dbReference>
<dbReference type="EC" id="3.4.23.-" evidence="2"/>
<dbReference type="CDD" id="cd05483">
    <property type="entry name" value="retropepsin_like_bacteria"/>
    <property type="match status" value="1"/>
</dbReference>
<dbReference type="GO" id="GO:0008233">
    <property type="term" value="F:peptidase activity"/>
    <property type="evidence" value="ECO:0007669"/>
    <property type="project" value="UniProtKB-KW"/>
</dbReference>
<sequence length="193" mass="21392">MASIELGNLIYLVLLLVMVLTWFVAQNRQSLGKLAQQALAWGLIFVGVIAAIGVWDDIRQTLRPTQSVITETGQIEVPRAPDGHYYLTLLINDKPIDFLVDTGASEMVLTSADAERAGLSLNDLIYSGRAFTANGEVRTARVTLDSVELGQVLDRDVSAWVNEGEMEQSLLGMAYLRRWSRIEISDRALILTR</sequence>
<proteinExistence type="predicted"/>